<organism evidence="6 7">
    <name type="scientific">Nocardia aurantia</name>
    <dbReference type="NCBI Taxonomy" id="2585199"/>
    <lineage>
        <taxon>Bacteria</taxon>
        <taxon>Bacillati</taxon>
        <taxon>Actinomycetota</taxon>
        <taxon>Actinomycetes</taxon>
        <taxon>Mycobacteriales</taxon>
        <taxon>Nocardiaceae</taxon>
        <taxon>Nocardia</taxon>
    </lineage>
</organism>
<dbReference type="PANTHER" id="PTHR30579:SF7">
    <property type="entry name" value="HTH-TYPE TRANSCRIPTIONAL REGULATOR LRHA-RELATED"/>
    <property type="match status" value="1"/>
</dbReference>
<dbReference type="InterPro" id="IPR050176">
    <property type="entry name" value="LTTR"/>
</dbReference>
<dbReference type="InterPro" id="IPR036390">
    <property type="entry name" value="WH_DNA-bd_sf"/>
</dbReference>
<keyword evidence="4" id="KW-0804">Transcription</keyword>
<dbReference type="SUPFAM" id="SSF46785">
    <property type="entry name" value="Winged helix' DNA-binding domain"/>
    <property type="match status" value="1"/>
</dbReference>
<dbReference type="Pfam" id="PF00126">
    <property type="entry name" value="HTH_1"/>
    <property type="match status" value="1"/>
</dbReference>
<evidence type="ECO:0000313" key="7">
    <source>
        <dbReference type="Proteomes" id="UP000431401"/>
    </source>
</evidence>
<dbReference type="Gene3D" id="3.40.190.10">
    <property type="entry name" value="Periplasmic binding protein-like II"/>
    <property type="match status" value="2"/>
</dbReference>
<reference evidence="6 7" key="1">
    <citation type="submission" date="2019-10" db="EMBL/GenBank/DDBJ databases">
        <title>Nocardia macrotermitis sp. nov. and Nocardia aurantia sp. nov., isolated from the gut of fungus growing-termite Macrotermes natalensis.</title>
        <authorList>
            <person name="Benndorf R."/>
            <person name="Schwitalla J."/>
            <person name="Martin K."/>
            <person name="De Beer W."/>
            <person name="Kaster A.-K."/>
            <person name="Vollmers J."/>
            <person name="Poulsen M."/>
            <person name="Beemelmanns C."/>
        </authorList>
    </citation>
    <scope>NUCLEOTIDE SEQUENCE [LARGE SCALE GENOMIC DNA]</scope>
    <source>
        <strain evidence="6 7">RB56</strain>
    </source>
</reference>
<dbReference type="Proteomes" id="UP000431401">
    <property type="component" value="Unassembled WGS sequence"/>
</dbReference>
<dbReference type="PANTHER" id="PTHR30579">
    <property type="entry name" value="TRANSCRIPTIONAL REGULATOR"/>
    <property type="match status" value="1"/>
</dbReference>
<dbReference type="PRINTS" id="PR00039">
    <property type="entry name" value="HTHLYSR"/>
</dbReference>
<dbReference type="InterPro" id="IPR036388">
    <property type="entry name" value="WH-like_DNA-bd_sf"/>
</dbReference>
<evidence type="ECO:0000256" key="2">
    <source>
        <dbReference type="ARBA" id="ARBA00023015"/>
    </source>
</evidence>
<comment type="caution">
    <text evidence="6">The sequence shown here is derived from an EMBL/GenBank/DDBJ whole genome shotgun (WGS) entry which is preliminary data.</text>
</comment>
<evidence type="ECO:0000256" key="1">
    <source>
        <dbReference type="ARBA" id="ARBA00009437"/>
    </source>
</evidence>
<gene>
    <name evidence="6" type="primary">oxyR_3</name>
    <name evidence="6" type="ORF">NRB56_40230</name>
</gene>
<dbReference type="EMBL" id="WEGI01000008">
    <property type="protein sequence ID" value="MQY28439.1"/>
    <property type="molecule type" value="Genomic_DNA"/>
</dbReference>
<evidence type="ECO:0000259" key="5">
    <source>
        <dbReference type="PROSITE" id="PS50931"/>
    </source>
</evidence>
<dbReference type="Gene3D" id="1.10.10.10">
    <property type="entry name" value="Winged helix-like DNA-binding domain superfamily/Winged helix DNA-binding domain"/>
    <property type="match status" value="1"/>
</dbReference>
<dbReference type="GO" id="GO:0003700">
    <property type="term" value="F:DNA-binding transcription factor activity"/>
    <property type="evidence" value="ECO:0007669"/>
    <property type="project" value="InterPro"/>
</dbReference>
<dbReference type="PROSITE" id="PS50931">
    <property type="entry name" value="HTH_LYSR"/>
    <property type="match status" value="1"/>
</dbReference>
<sequence>MPDPLDLLHLRTLVTIAETGGFRRAAAALHLSQPTVSQHIRLLERRLDCVLIEKGSRTARFTPAGEWLVAESRRLLAAQGEVLARFARSPKLQMTIGSTEHAAAGLLADLLGVLRAAYPEANLHFRIDRSATLADAVLKGALDLVLVLGGNTAEPIGTEVAALALHWFAARGWQVPPPPGPIPLVAFAEPCGLRKLAVRILGERGYEVSVTAESGNLDGLLAAAGAGFGVALLPYLSAVPCELDRIVTLPPAGAVDVRLIARRGLADHIESTAVRAVTAHYRSIAIDDGLSTAQQ</sequence>
<name>A0A7K0DRR1_9NOCA</name>
<proteinExistence type="inferred from homology"/>
<keyword evidence="7" id="KW-1185">Reference proteome</keyword>
<evidence type="ECO:0000313" key="6">
    <source>
        <dbReference type="EMBL" id="MQY28439.1"/>
    </source>
</evidence>
<dbReference type="InterPro" id="IPR000847">
    <property type="entry name" value="LysR_HTH_N"/>
</dbReference>
<evidence type="ECO:0000256" key="4">
    <source>
        <dbReference type="ARBA" id="ARBA00023163"/>
    </source>
</evidence>
<protein>
    <submittedName>
        <fullName evidence="6">Hydrogen peroxide-inducible genes activator</fullName>
    </submittedName>
</protein>
<dbReference type="AlphaFoldDB" id="A0A7K0DRR1"/>
<evidence type="ECO:0000256" key="3">
    <source>
        <dbReference type="ARBA" id="ARBA00023125"/>
    </source>
</evidence>
<keyword evidence="3" id="KW-0238">DNA-binding</keyword>
<dbReference type="SUPFAM" id="SSF53850">
    <property type="entry name" value="Periplasmic binding protein-like II"/>
    <property type="match status" value="1"/>
</dbReference>
<comment type="similarity">
    <text evidence="1">Belongs to the LysR transcriptional regulatory family.</text>
</comment>
<accession>A0A7K0DRR1</accession>
<keyword evidence="2" id="KW-0805">Transcription regulation</keyword>
<dbReference type="Pfam" id="PF03466">
    <property type="entry name" value="LysR_substrate"/>
    <property type="match status" value="1"/>
</dbReference>
<dbReference type="InterPro" id="IPR005119">
    <property type="entry name" value="LysR_subst-bd"/>
</dbReference>
<feature type="domain" description="HTH lysR-type" evidence="5">
    <location>
        <begin position="5"/>
        <end position="62"/>
    </location>
</feature>
<dbReference type="GO" id="GO:0003677">
    <property type="term" value="F:DNA binding"/>
    <property type="evidence" value="ECO:0007669"/>
    <property type="project" value="UniProtKB-KW"/>
</dbReference>
<dbReference type="RefSeq" id="WP_153344353.1">
    <property type="nucleotide sequence ID" value="NZ_WEGI01000008.1"/>
</dbReference>
<dbReference type="OrthoDB" id="9789529at2"/>